<keyword evidence="3" id="KW-0472">Membrane</keyword>
<dbReference type="GO" id="GO:0004177">
    <property type="term" value="F:aminopeptidase activity"/>
    <property type="evidence" value="ECO:0007669"/>
    <property type="project" value="UniProtKB-EC"/>
</dbReference>
<dbReference type="OrthoDB" id="53505at2"/>
<dbReference type="Pfam" id="PF00561">
    <property type="entry name" value="Abhydrolase_1"/>
    <property type="match status" value="1"/>
</dbReference>
<dbReference type="PANTHER" id="PTHR43194">
    <property type="entry name" value="HYDROLASE ALPHA/BETA FOLD FAMILY"/>
    <property type="match status" value="1"/>
</dbReference>
<dbReference type="InterPro" id="IPR050228">
    <property type="entry name" value="Carboxylesterase_BioH"/>
</dbReference>
<dbReference type="PANTHER" id="PTHR43194:SF2">
    <property type="entry name" value="PEROXISOMAL MEMBRANE PROTEIN LPX1"/>
    <property type="match status" value="1"/>
</dbReference>
<feature type="domain" description="AB hydrolase-1" evidence="4">
    <location>
        <begin position="125"/>
        <end position="381"/>
    </location>
</feature>
<keyword evidence="3" id="KW-0812">Transmembrane</keyword>
<evidence type="ECO:0000313" key="6">
    <source>
        <dbReference type="Proteomes" id="UP000309673"/>
    </source>
</evidence>
<sequence>MLKTLALGIGISAIGLVAGIFASLAASAYTLNPAWFLSAGLLAYGVVCFFGFWLAFRRSKKQEMWRPAAVLSGIVLLLAAYVLLKPLEALPAESVPIEGVRYWELSTGSRIAYVHAAGIGGKQPYPVVFVHGGPGTPDMAGDLRYFGELAEWGYDVYIYDQLGSGKSSRLQDPGGYSLQRDAADLEAIRQQIGAERMILIGHSYGCEIIAHYLVSHENRVAKAVLTSPGAINPSDHSDANLTARLNGHQRIRLYRELLHPRVLFAYALLQMNPAAAHSFAGDKEMDARFDRVYAETEPALHAGGKRYPYRISGLGFYAHQTPQSHTAPEKPDLRKALETVQVPVLIFKGSEDYLSRESAIDYKKALRNSRLIDLQAGHNVYQDQPDTVMESIRLFL</sequence>
<protein>
    <submittedName>
        <fullName evidence="5">Alpha/beta hydrolase</fullName>
    </submittedName>
</protein>
<dbReference type="SUPFAM" id="SSF53474">
    <property type="entry name" value="alpha/beta-Hydrolases"/>
    <property type="match status" value="1"/>
</dbReference>
<evidence type="ECO:0000256" key="1">
    <source>
        <dbReference type="ARBA" id="ARBA00010088"/>
    </source>
</evidence>
<comment type="similarity">
    <text evidence="1">Belongs to the peptidase S33 family.</text>
</comment>
<dbReference type="GO" id="GO:0006508">
    <property type="term" value="P:proteolysis"/>
    <property type="evidence" value="ECO:0007669"/>
    <property type="project" value="InterPro"/>
</dbReference>
<dbReference type="EMBL" id="SUPK01000003">
    <property type="protein sequence ID" value="TJY42901.1"/>
    <property type="molecule type" value="Genomic_DNA"/>
</dbReference>
<dbReference type="Proteomes" id="UP000309673">
    <property type="component" value="Unassembled WGS sequence"/>
</dbReference>
<reference evidence="5 6" key="1">
    <citation type="submission" date="2019-04" db="EMBL/GenBank/DDBJ databases">
        <title>Cohnella sp. nov., isolated from soil.</title>
        <authorList>
            <person name="Kim W."/>
        </authorList>
    </citation>
    <scope>NUCLEOTIDE SEQUENCE [LARGE SCALE GENOMIC DNA]</scope>
    <source>
        <strain evidence="5 6">CAU 1483</strain>
    </source>
</reference>
<organism evidence="5 6">
    <name type="scientific">Cohnella pontilimi</name>
    <dbReference type="NCBI Taxonomy" id="2564100"/>
    <lineage>
        <taxon>Bacteria</taxon>
        <taxon>Bacillati</taxon>
        <taxon>Bacillota</taxon>
        <taxon>Bacilli</taxon>
        <taxon>Bacillales</taxon>
        <taxon>Paenibacillaceae</taxon>
        <taxon>Cohnella</taxon>
    </lineage>
</organism>
<comment type="caution">
    <text evidence="5">The sequence shown here is derived from an EMBL/GenBank/DDBJ whole genome shotgun (WGS) entry which is preliminary data.</text>
</comment>
<keyword evidence="6" id="KW-1185">Reference proteome</keyword>
<evidence type="ECO:0000256" key="2">
    <source>
        <dbReference type="ARBA" id="ARBA00022801"/>
    </source>
</evidence>
<gene>
    <name evidence="5" type="ORF">E5161_08685</name>
</gene>
<dbReference type="AlphaFoldDB" id="A0A4U0FDP0"/>
<dbReference type="InterPro" id="IPR002410">
    <property type="entry name" value="Peptidase_S33"/>
</dbReference>
<evidence type="ECO:0000313" key="5">
    <source>
        <dbReference type="EMBL" id="TJY42901.1"/>
    </source>
</evidence>
<dbReference type="InterPro" id="IPR000073">
    <property type="entry name" value="AB_hydrolase_1"/>
</dbReference>
<feature type="transmembrane region" description="Helical" evidence="3">
    <location>
        <begin position="35"/>
        <end position="56"/>
    </location>
</feature>
<dbReference type="PRINTS" id="PR00793">
    <property type="entry name" value="PROAMNOPTASE"/>
</dbReference>
<dbReference type="InterPro" id="IPR029058">
    <property type="entry name" value="AB_hydrolase_fold"/>
</dbReference>
<evidence type="ECO:0000256" key="3">
    <source>
        <dbReference type="SAM" id="Phobius"/>
    </source>
</evidence>
<evidence type="ECO:0000259" key="4">
    <source>
        <dbReference type="Pfam" id="PF00561"/>
    </source>
</evidence>
<keyword evidence="3" id="KW-1133">Transmembrane helix</keyword>
<accession>A0A4U0FDP0</accession>
<keyword evidence="2 5" id="KW-0378">Hydrolase</keyword>
<feature type="transmembrane region" description="Helical" evidence="3">
    <location>
        <begin position="68"/>
        <end position="84"/>
    </location>
</feature>
<dbReference type="RefSeq" id="WP_136777320.1">
    <property type="nucleotide sequence ID" value="NZ_SUPK01000003.1"/>
</dbReference>
<proteinExistence type="inferred from homology"/>
<dbReference type="Gene3D" id="3.40.50.1820">
    <property type="entry name" value="alpha/beta hydrolase"/>
    <property type="match status" value="1"/>
</dbReference>
<name>A0A4U0FDP0_9BACL</name>